<organism evidence="1 2">
    <name type="scientific">Thermoproteus sp. AZ2</name>
    <dbReference type="NCBI Taxonomy" id="1609232"/>
    <lineage>
        <taxon>Archaea</taxon>
        <taxon>Thermoproteota</taxon>
        <taxon>Thermoprotei</taxon>
        <taxon>Thermoproteales</taxon>
        <taxon>Thermoproteaceae</taxon>
        <taxon>Thermoproteus</taxon>
    </lineage>
</organism>
<proteinExistence type="predicted"/>
<name>A0ACC6V2N3_9CREN</name>
<comment type="caution">
    <text evidence="1">The sequence shown here is derived from an EMBL/GenBank/DDBJ whole genome shotgun (WGS) entry which is preliminary data.</text>
</comment>
<accession>A0ACC6V2N3</accession>
<evidence type="ECO:0000313" key="1">
    <source>
        <dbReference type="EMBL" id="MFB6491208.1"/>
    </source>
</evidence>
<evidence type="ECO:0000313" key="2">
    <source>
        <dbReference type="Proteomes" id="UP000033636"/>
    </source>
</evidence>
<reference evidence="1" key="1">
    <citation type="submission" date="2024-07" db="EMBL/GenBank/DDBJ databases">
        <title>Metagenome and Metagenome-Assembled Genomes of Archaea from a hot spring from the geothermal field of Los Azufres, Mexico.</title>
        <authorList>
            <person name="Marin-Paredes R."/>
            <person name="Martinez-Romero E."/>
            <person name="Servin-Garciduenas L.E."/>
        </authorList>
    </citation>
    <scope>NUCLEOTIDE SEQUENCE</scope>
</reference>
<protein>
    <submittedName>
        <fullName evidence="1">NAD-dependent epimerase/dehydratase family protein</fullName>
    </submittedName>
</protein>
<sequence>MRILVYGGLGFIGANLAEALAGLGEVYVAHRPGSPQRRPRLAQFVSRYARPVEYRDPAEPLKAVNPDVIYNLVGEYFGPPEKLAEANVEFPRRLCGAAREAGWDGAVVHVSAATVVGPKGGVIAEEPRHLEGISPASDFDRQKAEGERIVAGCFRRWVIVRPALVYGRFNDHPEWAQLVSIIRRGVVPLIRAKVSAISVRELAKALASAQGLKNEYFFAAECSPRPLSQFAEAIAEALGGPRVKMPIPAALLKAAAPRELRRHMPFLDKAFSCEKMKRLLGYEPRPDFEREVRDMVDYILGRP</sequence>
<dbReference type="Proteomes" id="UP000033636">
    <property type="component" value="Unassembled WGS sequence"/>
</dbReference>
<gene>
    <name evidence="1" type="ORF">TU35_008255</name>
</gene>
<dbReference type="EMBL" id="JZWT02000024">
    <property type="protein sequence ID" value="MFB6491208.1"/>
    <property type="molecule type" value="Genomic_DNA"/>
</dbReference>